<evidence type="ECO:0000313" key="4">
    <source>
        <dbReference type="EMBL" id="MBB5637671.1"/>
    </source>
</evidence>
<organism evidence="4 5">
    <name type="scientific">Pedobacter cryoconitis</name>
    <dbReference type="NCBI Taxonomy" id="188932"/>
    <lineage>
        <taxon>Bacteria</taxon>
        <taxon>Pseudomonadati</taxon>
        <taxon>Bacteroidota</taxon>
        <taxon>Sphingobacteriia</taxon>
        <taxon>Sphingobacteriales</taxon>
        <taxon>Sphingobacteriaceae</taxon>
        <taxon>Pedobacter</taxon>
    </lineage>
</organism>
<dbReference type="RefSeq" id="WP_183883521.1">
    <property type="nucleotide sequence ID" value="NZ_JACHCE010000005.1"/>
</dbReference>
<feature type="transmembrane region" description="Helical" evidence="2">
    <location>
        <begin position="66"/>
        <end position="89"/>
    </location>
</feature>
<dbReference type="InterPro" id="IPR025665">
    <property type="entry name" value="Beta-barrel_OMP_2"/>
</dbReference>
<dbReference type="Proteomes" id="UP000537204">
    <property type="component" value="Unassembled WGS sequence"/>
</dbReference>
<name>A0A7W9E045_9SPHI</name>
<keyword evidence="2" id="KW-0812">Transmembrane</keyword>
<feature type="domain" description="Outer membrane protein beta-barrel" evidence="3">
    <location>
        <begin position="299"/>
        <end position="457"/>
    </location>
</feature>
<evidence type="ECO:0000313" key="5">
    <source>
        <dbReference type="Proteomes" id="UP000537204"/>
    </source>
</evidence>
<evidence type="ECO:0000259" key="3">
    <source>
        <dbReference type="Pfam" id="PF13568"/>
    </source>
</evidence>
<comment type="caution">
    <text evidence="4">The sequence shown here is derived from an EMBL/GenBank/DDBJ whole genome shotgun (WGS) entry which is preliminary data.</text>
</comment>
<protein>
    <recommendedName>
        <fullName evidence="3">Outer membrane protein beta-barrel domain-containing protein</fullName>
    </recommendedName>
</protein>
<dbReference type="AlphaFoldDB" id="A0A7W9E045"/>
<feature type="region of interest" description="Disordered" evidence="1">
    <location>
        <begin position="218"/>
        <end position="270"/>
    </location>
</feature>
<sequence>MRNSAWYYKIWLKKLSKLPLKEDAGSAWAGMKDMLDAQMPVSHGGGHGGSGTAATTKPFVAKLASLLGYALPVAAAIGVTTYIVVPIVIKPKEVVIKKEQQSHLSIDTINSKAVQVFPDSLKSTDTLRNSVLSISDLPVSRAEVQGEIHRADHRSASLNTSVISKGKSDIDSPVNVNGQSGNRREILYVNEALAKENAGLTKENTGLAKENAGLTKENTGLAVNRKVSDEQKSSNLTTNDKAAGQKIKDHAGANSIDDKNKASKVAVSKKRKLSGSPKIKEIMTTPDYDFGLESGWNAGKNSSFYVGAFGSYAFGTRLLLNVGIRLNTSTVFSGSYITKPSHILWDSLSNYKVADRRKVMILNVPLTFEYRLSNTISVNAGPVISFPLSQSNATIHSELNKAQLPSTQYLDSARHSGVDSTLSYTKVNKVNLGITGGISVRFNQFYIEGKYLRNLSPYKFSNTLGGYEQYYGSFQLGLRYKFRK</sequence>
<evidence type="ECO:0000256" key="1">
    <source>
        <dbReference type="SAM" id="MobiDB-lite"/>
    </source>
</evidence>
<keyword evidence="2" id="KW-0472">Membrane</keyword>
<feature type="compositionally biased region" description="Basic and acidic residues" evidence="1">
    <location>
        <begin position="246"/>
        <end position="261"/>
    </location>
</feature>
<gene>
    <name evidence="4" type="ORF">HDE68_003586</name>
</gene>
<dbReference type="EMBL" id="JACHCE010000005">
    <property type="protein sequence ID" value="MBB5637671.1"/>
    <property type="molecule type" value="Genomic_DNA"/>
</dbReference>
<keyword evidence="2" id="KW-1133">Transmembrane helix</keyword>
<evidence type="ECO:0000256" key="2">
    <source>
        <dbReference type="SAM" id="Phobius"/>
    </source>
</evidence>
<accession>A0A7W9E045</accession>
<proteinExistence type="predicted"/>
<dbReference type="Pfam" id="PF13568">
    <property type="entry name" value="OMP_b-brl_2"/>
    <property type="match status" value="1"/>
</dbReference>
<reference evidence="4 5" key="1">
    <citation type="submission" date="2020-08" db="EMBL/GenBank/DDBJ databases">
        <title>Genomic Encyclopedia of Type Strains, Phase IV (KMG-V): Genome sequencing to study the core and pangenomes of soil and plant-associated prokaryotes.</title>
        <authorList>
            <person name="Whitman W."/>
        </authorList>
    </citation>
    <scope>NUCLEOTIDE SEQUENCE [LARGE SCALE GENOMIC DNA]</scope>
    <source>
        <strain evidence="4 5">S3M1</strain>
    </source>
</reference>